<evidence type="ECO:0000313" key="2">
    <source>
        <dbReference type="EMBL" id="KAJ7305145.1"/>
    </source>
</evidence>
<dbReference type="EMBL" id="JAPFRF010000022">
    <property type="protein sequence ID" value="KAJ7305145.1"/>
    <property type="molecule type" value="Genomic_DNA"/>
</dbReference>
<gene>
    <name evidence="2" type="ORF">JRQ81_011030</name>
</gene>
<feature type="region of interest" description="Disordered" evidence="1">
    <location>
        <begin position="1"/>
        <end position="61"/>
    </location>
</feature>
<feature type="compositionally biased region" description="Pro residues" evidence="1">
    <location>
        <begin position="22"/>
        <end position="33"/>
    </location>
</feature>
<organism evidence="2 3">
    <name type="scientific">Phrynocephalus forsythii</name>
    <dbReference type="NCBI Taxonomy" id="171643"/>
    <lineage>
        <taxon>Eukaryota</taxon>
        <taxon>Metazoa</taxon>
        <taxon>Chordata</taxon>
        <taxon>Craniata</taxon>
        <taxon>Vertebrata</taxon>
        <taxon>Euteleostomi</taxon>
        <taxon>Lepidosauria</taxon>
        <taxon>Squamata</taxon>
        <taxon>Bifurcata</taxon>
        <taxon>Unidentata</taxon>
        <taxon>Episquamata</taxon>
        <taxon>Toxicofera</taxon>
        <taxon>Iguania</taxon>
        <taxon>Acrodonta</taxon>
        <taxon>Agamidae</taxon>
        <taxon>Agaminae</taxon>
        <taxon>Phrynocephalus</taxon>
    </lineage>
</organism>
<feature type="compositionally biased region" description="Basic and acidic residues" evidence="1">
    <location>
        <begin position="10"/>
        <end position="21"/>
    </location>
</feature>
<feature type="compositionally biased region" description="Low complexity" evidence="1">
    <location>
        <begin position="34"/>
        <end position="53"/>
    </location>
</feature>
<dbReference type="Proteomes" id="UP001142489">
    <property type="component" value="Unassembled WGS sequence"/>
</dbReference>
<sequence>MAAALRRLFHGPEVERVRPEPEPPPPPPPPTRLPPCGARRSAAGAASIVASGRKPPGRSPR</sequence>
<keyword evidence="3" id="KW-1185">Reference proteome</keyword>
<accession>A0A9Q0X7Y0</accession>
<name>A0A9Q0X7Y0_9SAUR</name>
<reference evidence="2" key="1">
    <citation type="journal article" date="2023" name="DNA Res.">
        <title>Chromosome-level genome assembly of Phrynocephalus forsythii using third-generation DNA sequencing and Hi-C analysis.</title>
        <authorList>
            <person name="Qi Y."/>
            <person name="Zhao W."/>
            <person name="Zhao Y."/>
            <person name="Niu C."/>
            <person name="Cao S."/>
            <person name="Zhang Y."/>
        </authorList>
    </citation>
    <scope>NUCLEOTIDE SEQUENCE</scope>
    <source>
        <tissue evidence="2">Muscle</tissue>
    </source>
</reference>
<evidence type="ECO:0000256" key="1">
    <source>
        <dbReference type="SAM" id="MobiDB-lite"/>
    </source>
</evidence>
<proteinExistence type="predicted"/>
<comment type="caution">
    <text evidence="2">The sequence shown here is derived from an EMBL/GenBank/DDBJ whole genome shotgun (WGS) entry which is preliminary data.</text>
</comment>
<dbReference type="AlphaFoldDB" id="A0A9Q0X7Y0"/>
<protein>
    <submittedName>
        <fullName evidence="2">Uncharacterized protein</fullName>
    </submittedName>
</protein>
<evidence type="ECO:0000313" key="3">
    <source>
        <dbReference type="Proteomes" id="UP001142489"/>
    </source>
</evidence>